<name>A0A6I9UH90_SESIN</name>
<organism evidence="2 3">
    <name type="scientific">Sesamum indicum</name>
    <name type="common">Oriental sesame</name>
    <name type="synonym">Sesamum orientale</name>
    <dbReference type="NCBI Taxonomy" id="4182"/>
    <lineage>
        <taxon>Eukaryota</taxon>
        <taxon>Viridiplantae</taxon>
        <taxon>Streptophyta</taxon>
        <taxon>Embryophyta</taxon>
        <taxon>Tracheophyta</taxon>
        <taxon>Spermatophyta</taxon>
        <taxon>Magnoliopsida</taxon>
        <taxon>eudicotyledons</taxon>
        <taxon>Gunneridae</taxon>
        <taxon>Pentapetalae</taxon>
        <taxon>asterids</taxon>
        <taxon>lamiids</taxon>
        <taxon>Lamiales</taxon>
        <taxon>Pedaliaceae</taxon>
        <taxon>Sesamum</taxon>
    </lineage>
</organism>
<dbReference type="Proteomes" id="UP000504604">
    <property type="component" value="Unplaced"/>
</dbReference>
<keyword evidence="2" id="KW-1185">Reference proteome</keyword>
<gene>
    <name evidence="3" type="primary">LOC105179083</name>
</gene>
<evidence type="ECO:0000313" key="2">
    <source>
        <dbReference type="Proteomes" id="UP000504604"/>
    </source>
</evidence>
<reference evidence="3" key="1">
    <citation type="submission" date="2025-08" db="UniProtKB">
        <authorList>
            <consortium name="RefSeq"/>
        </authorList>
    </citation>
    <scope>IDENTIFICATION</scope>
</reference>
<dbReference type="KEGG" id="sind:105179083"/>
<dbReference type="Pfam" id="PF03004">
    <property type="entry name" value="Transposase_24"/>
    <property type="match status" value="1"/>
</dbReference>
<dbReference type="RefSeq" id="XP_011100980.1">
    <property type="nucleotide sequence ID" value="XM_011102678.2"/>
</dbReference>
<dbReference type="GeneID" id="105179083"/>
<dbReference type="AlphaFoldDB" id="A0A6I9UH90"/>
<proteinExistence type="predicted"/>
<evidence type="ECO:0000313" key="3">
    <source>
        <dbReference type="RefSeq" id="XP_011100980.1"/>
    </source>
</evidence>
<protein>
    <submittedName>
        <fullName evidence="3">Uncharacterized protein LOC105179083</fullName>
    </submittedName>
</protein>
<feature type="compositionally biased region" description="Polar residues" evidence="1">
    <location>
        <begin position="161"/>
        <end position="170"/>
    </location>
</feature>
<dbReference type="InterPro" id="IPR004252">
    <property type="entry name" value="Probable_transposase_24"/>
</dbReference>
<evidence type="ECO:0000256" key="1">
    <source>
        <dbReference type="SAM" id="MobiDB-lite"/>
    </source>
</evidence>
<sequence length="193" mass="22212">MHHHTRATTATSDPKTVYQPSKCEVGPRLSHCNPYTAKGHYPRPWKNISQIPQEHQLFWFNNLKEAQLRRPVKQMEVFENCYKKKDEHWSGPRVEEVSELFLTMMEESRNQQNSDQDPLLSSQGFVAPNEQHVWLSATGDRKRVRVFGLGSKAHHMIVGPSQPSMSTAPSCSPPQPSRPNRNDLIARLEEWMG</sequence>
<accession>A0A6I9UH90</accession>
<feature type="region of interest" description="Disordered" evidence="1">
    <location>
        <begin position="158"/>
        <end position="181"/>
    </location>
</feature>
<dbReference type="InParanoid" id="A0A6I9UH90"/>
<feature type="region of interest" description="Disordered" evidence="1">
    <location>
        <begin position="1"/>
        <end position="22"/>
    </location>
</feature>